<dbReference type="NCBIfam" id="TIGR03725">
    <property type="entry name" value="T6A_YeaZ"/>
    <property type="match status" value="1"/>
</dbReference>
<gene>
    <name evidence="8" type="ORF">GCM10007852_05680</name>
</gene>
<evidence type="ECO:0000256" key="1">
    <source>
        <dbReference type="ARBA" id="ARBA00004496"/>
    </source>
</evidence>
<dbReference type="GO" id="GO:0005829">
    <property type="term" value="C:cytosol"/>
    <property type="evidence" value="ECO:0007669"/>
    <property type="project" value="TreeGrafter"/>
</dbReference>
<feature type="domain" description="Gcp-like" evidence="7">
    <location>
        <begin position="31"/>
        <end position="223"/>
    </location>
</feature>
<dbReference type="GO" id="GO:0002949">
    <property type="term" value="P:tRNA threonylcarbamoyladenosine modification"/>
    <property type="evidence" value="ECO:0007669"/>
    <property type="project" value="InterPro"/>
</dbReference>
<keyword evidence="5" id="KW-0819">tRNA processing</keyword>
<evidence type="ECO:0000256" key="5">
    <source>
        <dbReference type="ARBA" id="ARBA00022694"/>
    </source>
</evidence>
<dbReference type="InterPro" id="IPR022496">
    <property type="entry name" value="T6A_TsaB"/>
</dbReference>
<comment type="subcellular location">
    <subcellularLocation>
        <location evidence="1">Cytoplasm</location>
    </subcellularLocation>
</comment>
<evidence type="ECO:0000256" key="2">
    <source>
        <dbReference type="ARBA" id="ARBA00010493"/>
    </source>
</evidence>
<dbReference type="RefSeq" id="WP_284215980.1">
    <property type="nucleotide sequence ID" value="NZ_BSOT01000005.1"/>
</dbReference>
<dbReference type="InterPro" id="IPR043129">
    <property type="entry name" value="ATPase_NBD"/>
</dbReference>
<dbReference type="EMBL" id="BSOT01000005">
    <property type="protein sequence ID" value="GLR69660.1"/>
    <property type="molecule type" value="Genomic_DNA"/>
</dbReference>
<evidence type="ECO:0000313" key="9">
    <source>
        <dbReference type="Proteomes" id="UP001156601"/>
    </source>
</evidence>
<reference evidence="8" key="1">
    <citation type="journal article" date="2014" name="Int. J. Syst. Evol. Microbiol.">
        <title>Complete genome sequence of Corynebacterium casei LMG S-19264T (=DSM 44701T), isolated from a smear-ripened cheese.</title>
        <authorList>
            <consortium name="US DOE Joint Genome Institute (JGI-PGF)"/>
            <person name="Walter F."/>
            <person name="Albersmeier A."/>
            <person name="Kalinowski J."/>
            <person name="Ruckert C."/>
        </authorList>
    </citation>
    <scope>NUCLEOTIDE SEQUENCE</scope>
    <source>
        <strain evidence="8">NBRC 110023</strain>
    </source>
</reference>
<dbReference type="InterPro" id="IPR000905">
    <property type="entry name" value="Gcp-like_dom"/>
</dbReference>
<evidence type="ECO:0000259" key="7">
    <source>
        <dbReference type="Pfam" id="PF00814"/>
    </source>
</evidence>
<evidence type="ECO:0000313" key="8">
    <source>
        <dbReference type="EMBL" id="GLR69660.1"/>
    </source>
</evidence>
<comment type="similarity">
    <text evidence="2">Belongs to the KAE1 / TsaD family. TsaB subfamily.</text>
</comment>
<dbReference type="Proteomes" id="UP001156601">
    <property type="component" value="Unassembled WGS sequence"/>
</dbReference>
<keyword evidence="4" id="KW-0963">Cytoplasm</keyword>
<dbReference type="SUPFAM" id="SSF53067">
    <property type="entry name" value="Actin-like ATPase domain"/>
    <property type="match status" value="2"/>
</dbReference>
<dbReference type="Gene3D" id="3.30.420.40">
    <property type="match status" value="2"/>
</dbReference>
<dbReference type="AlphaFoldDB" id="A0AA37SWX3"/>
<evidence type="ECO:0000256" key="4">
    <source>
        <dbReference type="ARBA" id="ARBA00022490"/>
    </source>
</evidence>
<dbReference type="CDD" id="cd24032">
    <property type="entry name" value="ASKHA_NBD_TsaB"/>
    <property type="match status" value="1"/>
</dbReference>
<proteinExistence type="inferred from homology"/>
<keyword evidence="9" id="KW-1185">Reference proteome</keyword>
<name>A0AA37SWX3_9ALTE</name>
<dbReference type="PANTHER" id="PTHR11735">
    <property type="entry name" value="TRNA N6-ADENOSINE THREONYLCARBAMOYLTRANSFERASE"/>
    <property type="match status" value="1"/>
</dbReference>
<accession>A0AA37SWX3</accession>
<sequence length="230" mass="24648">MNILAIDTSTEACSVALQTSKGIDCEFDVCPQQHSQKILGMIDAVLKRNGAHLSDMQLLAYGCGPGSFTGVRIAASTMQGLALGTNLPVAEVSTLATMAQENAERFNVSKSLALIDARMSEVYKGQYTLDATTGGVVLQGEEAVIPPNEVVSTVVNYDHESFVGTGYAAYKDILGLTELPKPLNVEYPNAKYMLALAKQAQLSGKTVSASEIVPTYLRDKVTWKKLPGRE</sequence>
<evidence type="ECO:0000256" key="3">
    <source>
        <dbReference type="ARBA" id="ARBA00019012"/>
    </source>
</evidence>
<evidence type="ECO:0000256" key="6">
    <source>
        <dbReference type="ARBA" id="ARBA00032446"/>
    </source>
</evidence>
<protein>
    <recommendedName>
        <fullName evidence="3">tRNA threonylcarbamoyladenosine biosynthesis protein TsaB</fullName>
    </recommendedName>
    <alternativeName>
        <fullName evidence="6">t(6)A37 threonylcarbamoyladenosine biosynthesis protein TsaB</fullName>
    </alternativeName>
</protein>
<dbReference type="FunFam" id="3.30.420.40:FF:000097">
    <property type="entry name" value="tRNA threonylcarbamoyladenosine biosynthesis protein TsaB"/>
    <property type="match status" value="1"/>
</dbReference>
<comment type="caution">
    <text evidence="8">The sequence shown here is derived from an EMBL/GenBank/DDBJ whole genome shotgun (WGS) entry which is preliminary data.</text>
</comment>
<dbReference type="PANTHER" id="PTHR11735:SF11">
    <property type="entry name" value="TRNA THREONYLCARBAMOYLADENOSINE BIOSYNTHESIS PROTEIN TSAB"/>
    <property type="match status" value="1"/>
</dbReference>
<dbReference type="Pfam" id="PF00814">
    <property type="entry name" value="TsaD"/>
    <property type="match status" value="1"/>
</dbReference>
<organism evidence="8 9">
    <name type="scientific">Agaribacter marinus</name>
    <dbReference type="NCBI Taxonomy" id="1431249"/>
    <lineage>
        <taxon>Bacteria</taxon>
        <taxon>Pseudomonadati</taxon>
        <taxon>Pseudomonadota</taxon>
        <taxon>Gammaproteobacteria</taxon>
        <taxon>Alteromonadales</taxon>
        <taxon>Alteromonadaceae</taxon>
        <taxon>Agaribacter</taxon>
    </lineage>
</organism>
<reference evidence="8" key="2">
    <citation type="submission" date="2023-01" db="EMBL/GenBank/DDBJ databases">
        <title>Draft genome sequence of Agaribacter marinus strain NBRC 110023.</title>
        <authorList>
            <person name="Sun Q."/>
            <person name="Mori K."/>
        </authorList>
    </citation>
    <scope>NUCLEOTIDE SEQUENCE</scope>
    <source>
        <strain evidence="8">NBRC 110023</strain>
    </source>
</reference>